<comment type="caution">
    <text evidence="4">The sequence shown here is derived from an EMBL/GenBank/DDBJ whole genome shotgun (WGS) entry which is preliminary data.</text>
</comment>
<reference evidence="4" key="1">
    <citation type="submission" date="2023-06" db="EMBL/GenBank/DDBJ databases">
        <authorList>
            <consortium name="Lawrence Berkeley National Laboratory"/>
            <person name="Ahrendt S."/>
            <person name="Sahu N."/>
            <person name="Indic B."/>
            <person name="Wong-Bajracharya J."/>
            <person name="Merenyi Z."/>
            <person name="Ke H.-M."/>
            <person name="Monk M."/>
            <person name="Kocsube S."/>
            <person name="Drula E."/>
            <person name="Lipzen A."/>
            <person name="Balint B."/>
            <person name="Henrissat B."/>
            <person name="Andreopoulos B."/>
            <person name="Martin F.M."/>
            <person name="Harder C.B."/>
            <person name="Rigling D."/>
            <person name="Ford K.L."/>
            <person name="Foster G.D."/>
            <person name="Pangilinan J."/>
            <person name="Papanicolaou A."/>
            <person name="Barry K."/>
            <person name="LaButti K."/>
            <person name="Viragh M."/>
            <person name="Koriabine M."/>
            <person name="Yan M."/>
            <person name="Riley R."/>
            <person name="Champramary S."/>
            <person name="Plett K.L."/>
            <person name="Tsai I.J."/>
            <person name="Slot J."/>
            <person name="Sipos G."/>
            <person name="Plett J."/>
            <person name="Nagy L.G."/>
            <person name="Grigoriev I.V."/>
        </authorList>
    </citation>
    <scope>NUCLEOTIDE SEQUENCE</scope>
    <source>
        <strain evidence="4">CCBAS 213</strain>
    </source>
</reference>
<keyword evidence="2" id="KW-0472">Membrane</keyword>
<name>A0AA39N7P3_ARMTA</name>
<sequence>MAPTLGPTFGRLLISFVIDLIFYGVSLVLGLLYFHRFSQRDSLKTKAVAFFLILFSTIQVSTFSAWIYNSFVDNFGDLESLNRLPLSTIVQLLADYIVSFIAQGFFVFQIWTFSRKNLWYTTPVAVLALVSIIAAMIQTVSVAMRSTVSGMDNRTDKILAILQTSAAAACDVLITSTLCFLLHSNRSGVKATETIVDLLLAVIINRGLVTSITAVLSLILYLSPSLQHTMTFMIPMNVNCQFYVISVIGSLNYRNHIRSSSSSKTQDLLDNTGTTDIIPLRNIGLGHSDEANIRITMTPPFDDYQEREAQGERKHDIKPTIR</sequence>
<feature type="domain" description="DUF6534" evidence="3">
    <location>
        <begin position="167"/>
        <end position="256"/>
    </location>
</feature>
<dbReference type="GeneID" id="85364796"/>
<evidence type="ECO:0000256" key="1">
    <source>
        <dbReference type="SAM" id="MobiDB-lite"/>
    </source>
</evidence>
<keyword evidence="2" id="KW-1133">Transmembrane helix</keyword>
<dbReference type="EMBL" id="JAUEPS010000012">
    <property type="protein sequence ID" value="KAK0460547.1"/>
    <property type="molecule type" value="Genomic_DNA"/>
</dbReference>
<feature type="transmembrane region" description="Helical" evidence="2">
    <location>
        <begin position="118"/>
        <end position="138"/>
    </location>
</feature>
<organism evidence="4 5">
    <name type="scientific">Armillaria tabescens</name>
    <name type="common">Ringless honey mushroom</name>
    <name type="synonym">Agaricus tabescens</name>
    <dbReference type="NCBI Taxonomy" id="1929756"/>
    <lineage>
        <taxon>Eukaryota</taxon>
        <taxon>Fungi</taxon>
        <taxon>Dikarya</taxon>
        <taxon>Basidiomycota</taxon>
        <taxon>Agaricomycotina</taxon>
        <taxon>Agaricomycetes</taxon>
        <taxon>Agaricomycetidae</taxon>
        <taxon>Agaricales</taxon>
        <taxon>Marasmiineae</taxon>
        <taxon>Physalacriaceae</taxon>
        <taxon>Desarmillaria</taxon>
    </lineage>
</organism>
<keyword evidence="2" id="KW-0812">Transmembrane</keyword>
<accession>A0AA39N7P3</accession>
<evidence type="ECO:0000313" key="5">
    <source>
        <dbReference type="Proteomes" id="UP001175211"/>
    </source>
</evidence>
<evidence type="ECO:0000259" key="3">
    <source>
        <dbReference type="Pfam" id="PF20152"/>
    </source>
</evidence>
<protein>
    <recommendedName>
        <fullName evidence="3">DUF6534 domain-containing protein</fullName>
    </recommendedName>
</protein>
<dbReference type="Pfam" id="PF20152">
    <property type="entry name" value="DUF6534"/>
    <property type="match status" value="1"/>
</dbReference>
<gene>
    <name evidence="4" type="ORF">EV420DRAFT_215214</name>
</gene>
<dbReference type="Proteomes" id="UP001175211">
    <property type="component" value="Unassembled WGS sequence"/>
</dbReference>
<dbReference type="PANTHER" id="PTHR40465:SF1">
    <property type="entry name" value="DUF6534 DOMAIN-CONTAINING PROTEIN"/>
    <property type="match status" value="1"/>
</dbReference>
<feature type="transmembrane region" description="Helical" evidence="2">
    <location>
        <begin position="234"/>
        <end position="253"/>
    </location>
</feature>
<feature type="transmembrane region" description="Helical" evidence="2">
    <location>
        <begin position="195"/>
        <end position="222"/>
    </location>
</feature>
<feature type="compositionally biased region" description="Basic and acidic residues" evidence="1">
    <location>
        <begin position="304"/>
        <end position="322"/>
    </location>
</feature>
<evidence type="ECO:0000256" key="2">
    <source>
        <dbReference type="SAM" id="Phobius"/>
    </source>
</evidence>
<keyword evidence="5" id="KW-1185">Reference proteome</keyword>
<feature type="region of interest" description="Disordered" evidence="1">
    <location>
        <begin position="302"/>
        <end position="322"/>
    </location>
</feature>
<evidence type="ECO:0000313" key="4">
    <source>
        <dbReference type="EMBL" id="KAK0460547.1"/>
    </source>
</evidence>
<feature type="transmembrane region" description="Helical" evidence="2">
    <location>
        <begin position="47"/>
        <end position="68"/>
    </location>
</feature>
<feature type="transmembrane region" description="Helical" evidence="2">
    <location>
        <begin position="12"/>
        <end position="35"/>
    </location>
</feature>
<dbReference type="RefSeq" id="XP_060332586.1">
    <property type="nucleotide sequence ID" value="XM_060481248.1"/>
</dbReference>
<dbReference type="PANTHER" id="PTHR40465">
    <property type="entry name" value="CHROMOSOME 1, WHOLE GENOME SHOTGUN SEQUENCE"/>
    <property type="match status" value="1"/>
</dbReference>
<proteinExistence type="predicted"/>
<dbReference type="InterPro" id="IPR045339">
    <property type="entry name" value="DUF6534"/>
</dbReference>
<dbReference type="AlphaFoldDB" id="A0AA39N7P3"/>
<feature type="transmembrane region" description="Helical" evidence="2">
    <location>
        <begin position="88"/>
        <end position="111"/>
    </location>
</feature>
<feature type="transmembrane region" description="Helical" evidence="2">
    <location>
        <begin position="158"/>
        <end position="183"/>
    </location>
</feature>